<dbReference type="EMBL" id="JAFLHG010000005">
    <property type="protein sequence ID" value="MBT8797710.1"/>
    <property type="molecule type" value="Genomic_DNA"/>
</dbReference>
<evidence type="ECO:0000313" key="3">
    <source>
        <dbReference type="Proteomes" id="UP000740605"/>
    </source>
</evidence>
<reference evidence="2 3" key="1">
    <citation type="submission" date="2021-03" db="EMBL/GenBank/DDBJ databases">
        <title>Microbacterium pauli sp. nov., isolated from microfiltered milk.</title>
        <authorList>
            <person name="Bellassi P."/>
            <person name="Fontana A."/>
            <person name="Callegari M.L."/>
            <person name="Lorenzo M."/>
            <person name="Cappa F."/>
        </authorList>
    </citation>
    <scope>NUCLEOTIDE SEQUENCE [LARGE SCALE GENOMIC DNA]</scope>
    <source>
        <strain evidence="2 3">DSM 18909</strain>
    </source>
</reference>
<organism evidence="2 3">
    <name type="scientific">Microbacterium flavum</name>
    <dbReference type="NCBI Taxonomy" id="415216"/>
    <lineage>
        <taxon>Bacteria</taxon>
        <taxon>Bacillati</taxon>
        <taxon>Actinomycetota</taxon>
        <taxon>Actinomycetes</taxon>
        <taxon>Micrococcales</taxon>
        <taxon>Microbacteriaceae</taxon>
        <taxon>Microbacterium</taxon>
    </lineage>
</organism>
<evidence type="ECO:0000313" key="2">
    <source>
        <dbReference type="EMBL" id="MBT8797710.1"/>
    </source>
</evidence>
<dbReference type="InterPro" id="IPR010610">
    <property type="entry name" value="EryCIII-like_C"/>
</dbReference>
<name>A0ABS5XT70_9MICO</name>
<gene>
    <name evidence="2" type="ORF">J0P97_06445</name>
</gene>
<sequence length="445" mass="46209">MSTYLLCATPAHGHVMPLLQVATHLAAGGHRVLFLTSSRYAPRIAAAGVEFRALPDAADVDLDDAASVPGRAGLTGPAAIRFDMLHLFLRPGAAQLAALRALLADTPVDAILTEPLFVGAALLVETPRAVRPPIVALGIFPLGIASRDTAPFGLGIPPRAGWTGRLRNAALAIASRRLVFAPVAREADAIARHELGHPLGRFFLDWHSAADAVVQFTVSEFEYPRSDLPPHVTFVGALPPAASAAAAGDLPDWWSELSGTRPVVHVTQGTVANSDLGQLVLPTIAGLGGSAPLVVVSTGGAPVARVPGPLPENVRVAPYLPYDLLLPRVDVMVTNGGYGGVQQALRHGIPLVVAGRTEDKVEVSARVAWSGVGIDLRTNTPAPDAVAAAVRRVQGEPGFRARAASLARAFRAAPGLAGLDAVLDQVGPAGTEADPIESFARRGVR</sequence>
<protein>
    <submittedName>
        <fullName evidence="2">Glycosyltransferase family 1 protein</fullName>
    </submittedName>
</protein>
<accession>A0ABS5XT70</accession>
<dbReference type="SUPFAM" id="SSF53756">
    <property type="entry name" value="UDP-Glycosyltransferase/glycogen phosphorylase"/>
    <property type="match status" value="1"/>
</dbReference>
<evidence type="ECO:0000259" key="1">
    <source>
        <dbReference type="Pfam" id="PF06722"/>
    </source>
</evidence>
<dbReference type="PANTHER" id="PTHR48050:SF13">
    <property type="entry name" value="STEROL 3-BETA-GLUCOSYLTRANSFERASE UGT80A2"/>
    <property type="match status" value="1"/>
</dbReference>
<dbReference type="Gene3D" id="3.40.50.2000">
    <property type="entry name" value="Glycogen Phosphorylase B"/>
    <property type="match status" value="2"/>
</dbReference>
<keyword evidence="3" id="KW-1185">Reference proteome</keyword>
<dbReference type="PANTHER" id="PTHR48050">
    <property type="entry name" value="STEROL 3-BETA-GLUCOSYLTRANSFERASE"/>
    <property type="match status" value="1"/>
</dbReference>
<comment type="caution">
    <text evidence="2">The sequence shown here is derived from an EMBL/GenBank/DDBJ whole genome shotgun (WGS) entry which is preliminary data.</text>
</comment>
<dbReference type="InterPro" id="IPR002213">
    <property type="entry name" value="UDP_glucos_trans"/>
</dbReference>
<dbReference type="InterPro" id="IPR050426">
    <property type="entry name" value="Glycosyltransferase_28"/>
</dbReference>
<dbReference type="Pfam" id="PF06722">
    <property type="entry name" value="EryCIII-like_C"/>
    <property type="match status" value="1"/>
</dbReference>
<feature type="domain" description="Erythromycin biosynthesis protein CIII-like C-terminal" evidence="1">
    <location>
        <begin position="309"/>
        <end position="414"/>
    </location>
</feature>
<proteinExistence type="predicted"/>
<dbReference type="Proteomes" id="UP000740605">
    <property type="component" value="Unassembled WGS sequence"/>
</dbReference>
<dbReference type="RefSeq" id="WP_215486960.1">
    <property type="nucleotide sequence ID" value="NZ_BAAAPJ010000005.1"/>
</dbReference>
<dbReference type="CDD" id="cd03784">
    <property type="entry name" value="GT1_Gtf-like"/>
    <property type="match status" value="1"/>
</dbReference>